<dbReference type="PANTHER" id="PTHR47839">
    <property type="entry name" value="DOMAIN PROTEIN, PUTATIVE (AFU_ORTHOLOGUE AFUA_6G04830)-RELATED"/>
    <property type="match status" value="1"/>
</dbReference>
<gene>
    <name evidence="5" type="ORF">EC973_009098</name>
</gene>
<dbReference type="InterPro" id="IPR036890">
    <property type="entry name" value="HATPase_C_sf"/>
</dbReference>
<feature type="compositionally biased region" description="Basic and acidic residues" evidence="4">
    <location>
        <begin position="1850"/>
        <end position="1859"/>
    </location>
</feature>
<dbReference type="PANTHER" id="PTHR47839:SF1">
    <property type="entry name" value="DOMAIN PROTEIN, PUTATIVE (AFU_ORTHOLOGUE AFUA_6G04830)-RELATED"/>
    <property type="match status" value="1"/>
</dbReference>
<dbReference type="PROSITE" id="PS50294">
    <property type="entry name" value="WD_REPEATS_REGION"/>
    <property type="match status" value="1"/>
</dbReference>
<feature type="region of interest" description="Disordered" evidence="4">
    <location>
        <begin position="1"/>
        <end position="44"/>
    </location>
</feature>
<dbReference type="InterPro" id="IPR015943">
    <property type="entry name" value="WD40/YVTN_repeat-like_dom_sf"/>
</dbReference>
<protein>
    <submittedName>
        <fullName evidence="5">Uncharacterized protein</fullName>
    </submittedName>
</protein>
<sequence>MVTTVKRRLSDSASNEQRTTKILKAEDSSVKQDSDAPALSRDQRQERVFANMRLRRIVKENHACDINQLSFFFNSKNFSAPVGIDLNKTFDKRGAVQRDQTDTSNVLATAGGCQINVYDNEHCGDHLDIMSNFDLTALQTEEDTAKRDLRTFCWLYKEGDAWLAAAGADGLIHLVSLANSQEIDILYGHTKPVLDLQGHPYSDSYILSTSKDGSIRLWDVDARKCLVVFEADASVACFHPSGTKFVSGTARGELREWRIPDLAVADTEPVTISKRESRLLKKMHGDNYIDCIRFANGNILSKSINGRMEYWDAEQEKSIRSFRVRTGENFSRFDVSLDERFFCVGTSQGSVYIYNLETGKMVSELAHRRSTKSVRCCAFSRDCRKRNADKLCDATLSPQRLTVSMAAKSHLELIRSTMMDGEGKEEQVEVNQRHLIDKILARYSAEYVLYRELLQNSGNYMIKAYKSILNEPLTLDDATSTAAIQARKRLANPVSDSDIDEQKIGAFGVGFYSLFSVCENPFVFSGSQCMAFYFKGDQLFARRADVPADEQEDWTSFLMDLREPMEMPDLDDFSRFLTTSLGFTTNLREISVYFDQYKVFSVTKRMAHPREMAVQPRHIQTSSPQGIFTLTAAAMRQIQLDAEKYTPPSLFAPLTNLISKSAAKSSNGLELAMENATIFLRVVEATLAVHVSGRFEREMERATKKKPPKTTKFQLVYTSQEELHASENNTSIFKDLLPFPEQGRVFIGFPTHQTTGCCCHMAARFIPTVERESIDFADRYVSVWNKELLAMGGHLSRLVYDDEIDAIDRLYKELVGNEQIVNKLEPEENDDNAKTMLQKRASHALYSFTFRNSTPSAIVGRGLEERFLHSGKVPLRLMTSHGIESISGTRLLSDSKLNNSMRDTSLDSLTGTFVKTIPTLTPTMVERCRKSIEKFVSLGLLKPLGFSDIIKELNSRPLNEEEMVGCMKWWIAWNRGKWNASPGTERLNGDMKAQFLDAAILDCGDNKLIPLSQAKWWINPKIIPLDVSVPPSTLPFAVTKSILSSDLRELFGDLAELSILEWSRYIKDDKDLEVSPTFAERVFTIVSRSYSHCSSATQADICALFKSKRCMPTKHGMERPSEAYFTTVNLFDDLPIIQFQNGRLISEQFLMGLGVRKHVDLQLVFDRLISDGSWSHIELVKYLTTAVNTLSAVEIRRLRETAIFTKEGEEPKAKEIQRPTDKVDSDGQPIMEIYVKKVYQRYKANELYAPIDTLRNLQLPLIYWDSRWRTMSAEAKFLEKLGLWSTPPLSEILRLASPSANSQLQKKALAYLIDNYKNYETTYDASKIDVKFLPCADGKTYAAPRDCFTNPDVRVLGFHVLHTDLVSVRDKLGVLENPPSDRLVTAFLARINEDHSKAKEMFEYMSSRLSFFGYKHSQTLREAKIVPIVDKSSAGNSKAKQHSTILVRPSQCYFETKESNFFKELFPYVSFGTLADSFLRWCGVKDEPTPPELTSMIVKNPMRFWEISGGGEGYLSVLRRIASQFDQLRSHGSLIAEMRTAPFLVGIKKNNMTEMPTATEEYSDEPPSKDDFVQYCLAKASDIFIIDDTVAQQIFSPLSAPMEVALEEFYAHIGSERLSKQVKVTFTYDVIIGTTAKTKSIAETIFERLPIIVYQMMNDNLQRQKQLIHDEKYAKQNLKVIQVKQLKIIRKFRHTNEENVQSSTACADKNKFTVYVSSANDIDYYDIANALCSLLFRRVGFNDAIVVERYLTASLNNLRRKGLPVDRILHIRKNVDTKAPAVPTGNITSLPPAVPSHLMDQYTKQVREVFGDCQEGYIRQLIGQQRENHVENVIEKLLREDYPRVNSDGEITKESKVQEPKSVSVATDSRKGTRLLDRLWGWGGGKQPSPTPDLTPSSPLTTVAAETEPSPSTIQKPALPNSEKTITPNYTSNIKQNLKRAIHSCKAYSGQDVFSPPRINKVTESKNYCDATPGHNLIYAGELTDIKFYVHRGIAPEDVLNQYPSAMKGFSNIVLVLAKVFDLKPSSMHIFYDQAGSTIAFNLNGSLFFNLRYYLALHEANGPTDQLTIASKHKEALIYWFMTTCHELAHNFISDHSSEHEFYMSSFAEVYLDALINHLPSTRETPVL</sequence>
<feature type="compositionally biased region" description="Low complexity" evidence="4">
    <location>
        <begin position="1892"/>
        <end position="1902"/>
    </location>
</feature>
<evidence type="ECO:0000256" key="1">
    <source>
        <dbReference type="ARBA" id="ARBA00022574"/>
    </source>
</evidence>
<evidence type="ECO:0000256" key="2">
    <source>
        <dbReference type="ARBA" id="ARBA00022737"/>
    </source>
</evidence>
<keyword evidence="6" id="KW-1185">Reference proteome</keyword>
<evidence type="ECO:0000313" key="5">
    <source>
        <dbReference type="EMBL" id="KAF7726033.1"/>
    </source>
</evidence>
<organism evidence="5 6">
    <name type="scientific">Apophysomyces ossiformis</name>
    <dbReference type="NCBI Taxonomy" id="679940"/>
    <lineage>
        <taxon>Eukaryota</taxon>
        <taxon>Fungi</taxon>
        <taxon>Fungi incertae sedis</taxon>
        <taxon>Mucoromycota</taxon>
        <taxon>Mucoromycotina</taxon>
        <taxon>Mucoromycetes</taxon>
        <taxon>Mucorales</taxon>
        <taxon>Mucorineae</taxon>
        <taxon>Mucoraceae</taxon>
        <taxon>Apophysomyces</taxon>
    </lineage>
</organism>
<dbReference type="InterPro" id="IPR019775">
    <property type="entry name" value="WD40_repeat_CS"/>
</dbReference>
<feature type="compositionally biased region" description="Basic and acidic residues" evidence="4">
    <location>
        <begin position="1868"/>
        <end position="1877"/>
    </location>
</feature>
<dbReference type="Proteomes" id="UP000605846">
    <property type="component" value="Unassembled WGS sequence"/>
</dbReference>
<feature type="repeat" description="WD" evidence="3">
    <location>
        <begin position="186"/>
        <end position="228"/>
    </location>
</feature>
<dbReference type="SMART" id="SM00320">
    <property type="entry name" value="WD40"/>
    <property type="match status" value="4"/>
</dbReference>
<dbReference type="PROSITE" id="PS50082">
    <property type="entry name" value="WD_REPEATS_2"/>
    <property type="match status" value="1"/>
</dbReference>
<reference evidence="5" key="1">
    <citation type="submission" date="2020-01" db="EMBL/GenBank/DDBJ databases">
        <title>Genome Sequencing of Three Apophysomyces-Like Fungal Strains Confirms a Novel Fungal Genus in the Mucoromycota with divergent Burkholderia-like Endosymbiotic Bacteria.</title>
        <authorList>
            <person name="Stajich J.E."/>
            <person name="Macias A.M."/>
            <person name="Carter-House D."/>
            <person name="Lovett B."/>
            <person name="Kasson L.R."/>
            <person name="Berry K."/>
            <person name="Grigoriev I."/>
            <person name="Chang Y."/>
            <person name="Spatafora J."/>
            <person name="Kasson M.T."/>
        </authorList>
    </citation>
    <scope>NUCLEOTIDE SEQUENCE</scope>
    <source>
        <strain evidence="5">NRRL A-21654</strain>
    </source>
</reference>
<evidence type="ECO:0000256" key="4">
    <source>
        <dbReference type="SAM" id="MobiDB-lite"/>
    </source>
</evidence>
<proteinExistence type="predicted"/>
<name>A0A8H7BK71_9FUNG</name>
<feature type="compositionally biased region" description="Basic and acidic residues" evidence="4">
    <location>
        <begin position="23"/>
        <end position="34"/>
    </location>
</feature>
<dbReference type="Pfam" id="PF12449">
    <property type="entry name" value="DUF3684"/>
    <property type="match status" value="2"/>
</dbReference>
<dbReference type="SUPFAM" id="SSF50978">
    <property type="entry name" value="WD40 repeat-like"/>
    <property type="match status" value="1"/>
</dbReference>
<feature type="region of interest" description="Disordered" evidence="4">
    <location>
        <begin position="1849"/>
        <end position="1926"/>
    </location>
</feature>
<keyword evidence="1 3" id="KW-0853">WD repeat</keyword>
<dbReference type="InterPro" id="IPR036322">
    <property type="entry name" value="WD40_repeat_dom_sf"/>
</dbReference>
<dbReference type="SUPFAM" id="SSF55874">
    <property type="entry name" value="ATPase domain of HSP90 chaperone/DNA topoisomerase II/histidine kinase"/>
    <property type="match status" value="1"/>
</dbReference>
<dbReference type="Pfam" id="PF00400">
    <property type="entry name" value="WD40"/>
    <property type="match status" value="1"/>
</dbReference>
<evidence type="ECO:0000256" key="3">
    <source>
        <dbReference type="PROSITE-ProRule" id="PRU00221"/>
    </source>
</evidence>
<dbReference type="InterPro" id="IPR001680">
    <property type="entry name" value="WD40_rpt"/>
</dbReference>
<dbReference type="PROSITE" id="PS00678">
    <property type="entry name" value="WD_REPEATS_1"/>
    <property type="match status" value="1"/>
</dbReference>
<dbReference type="InterPro" id="IPR022155">
    <property type="entry name" value="DUF3684"/>
</dbReference>
<keyword evidence="2" id="KW-0677">Repeat</keyword>
<dbReference type="EMBL" id="JABAYA010000085">
    <property type="protein sequence ID" value="KAF7726033.1"/>
    <property type="molecule type" value="Genomic_DNA"/>
</dbReference>
<evidence type="ECO:0000313" key="6">
    <source>
        <dbReference type="Proteomes" id="UP000605846"/>
    </source>
</evidence>
<dbReference type="Gene3D" id="3.30.565.10">
    <property type="entry name" value="Histidine kinase-like ATPase, C-terminal domain"/>
    <property type="match status" value="1"/>
</dbReference>
<dbReference type="OrthoDB" id="10031156at2759"/>
<accession>A0A8H7BK71</accession>
<comment type="caution">
    <text evidence="5">The sequence shown here is derived from an EMBL/GenBank/DDBJ whole genome shotgun (WGS) entry which is preliminary data.</text>
</comment>
<dbReference type="Gene3D" id="2.130.10.10">
    <property type="entry name" value="YVTN repeat-like/Quinoprotein amine dehydrogenase"/>
    <property type="match status" value="1"/>
</dbReference>